<organism evidence="3 4">
    <name type="scientific">Croceitalea marina</name>
    <dbReference type="NCBI Taxonomy" id="1775166"/>
    <lineage>
        <taxon>Bacteria</taxon>
        <taxon>Pseudomonadati</taxon>
        <taxon>Bacteroidota</taxon>
        <taxon>Flavobacteriia</taxon>
        <taxon>Flavobacteriales</taxon>
        <taxon>Flavobacteriaceae</taxon>
        <taxon>Croceitalea</taxon>
    </lineage>
</organism>
<keyword evidence="3" id="KW-0418">Kinase</keyword>
<name>A0ABW5N173_9FLAO</name>
<comment type="caution">
    <text evidence="3">The sequence shown here is derived from an EMBL/GenBank/DDBJ whole genome shotgun (WGS) entry which is preliminary data.</text>
</comment>
<protein>
    <submittedName>
        <fullName evidence="3">Sensor histidine kinase</fullName>
        <ecNumber evidence="3">2.7.13.3</ecNumber>
    </submittedName>
</protein>
<evidence type="ECO:0000313" key="4">
    <source>
        <dbReference type="Proteomes" id="UP001597526"/>
    </source>
</evidence>
<keyword evidence="1" id="KW-0812">Transmembrane</keyword>
<feature type="transmembrane region" description="Helical" evidence="1">
    <location>
        <begin position="47"/>
        <end position="65"/>
    </location>
</feature>
<dbReference type="RefSeq" id="WP_377768296.1">
    <property type="nucleotide sequence ID" value="NZ_JBHULB010000082.1"/>
</dbReference>
<gene>
    <name evidence="3" type="ORF">ACFSQJ_18035</name>
</gene>
<feature type="domain" description="Signal transduction histidine kinase internal region" evidence="2">
    <location>
        <begin position="165"/>
        <end position="245"/>
    </location>
</feature>
<reference evidence="4" key="1">
    <citation type="journal article" date="2019" name="Int. J. Syst. Evol. Microbiol.">
        <title>The Global Catalogue of Microorganisms (GCM) 10K type strain sequencing project: providing services to taxonomists for standard genome sequencing and annotation.</title>
        <authorList>
            <consortium name="The Broad Institute Genomics Platform"/>
            <consortium name="The Broad Institute Genome Sequencing Center for Infectious Disease"/>
            <person name="Wu L."/>
            <person name="Ma J."/>
        </authorList>
    </citation>
    <scope>NUCLEOTIDE SEQUENCE [LARGE SCALE GENOMIC DNA]</scope>
    <source>
        <strain evidence="4">KCTC 52368</strain>
    </source>
</reference>
<keyword evidence="1" id="KW-1133">Transmembrane helix</keyword>
<dbReference type="EMBL" id="JBHULB010000082">
    <property type="protein sequence ID" value="MFD2588831.1"/>
    <property type="molecule type" value="Genomic_DNA"/>
</dbReference>
<keyword evidence="4" id="KW-1185">Reference proteome</keyword>
<feature type="transmembrane region" description="Helical" evidence="1">
    <location>
        <begin position="12"/>
        <end position="35"/>
    </location>
</feature>
<sequence>MLVKNEKRIKYLGFNDFWFMIIGIIVLSFVTDYLFSKSFFRLPLVEALISWSVSLFFTICNWLIIRKVIILLRKKYTNFEDVGKRLVLLFLAIVGTVILVDFIGNKILTLIFKRNYNAQSFSKVLLPVIIISTMTMAIYEAIYYYVRFKKSIIEKEQAKQAMVQAELDTLRNQAQPHFLFNTLNTLRDIIDQNSKEDAKEFVDKIANVYRFILESGNANLTSLQEELKFAKSYIHIQSERFGENLKVNWNVPNTALKSMVVPMSLQLLLENAIKHNVISKARPLLISVSANNDHLVVSNKIQPKSTQLPSTKVGLKNIEKRYHLISGKSIEIKNDEGQFQISIPLLQIADQKKYNESTHN</sequence>
<evidence type="ECO:0000256" key="1">
    <source>
        <dbReference type="SAM" id="Phobius"/>
    </source>
</evidence>
<accession>A0ABW5N173</accession>
<dbReference type="Pfam" id="PF06580">
    <property type="entry name" value="His_kinase"/>
    <property type="match status" value="1"/>
</dbReference>
<dbReference type="InterPro" id="IPR050640">
    <property type="entry name" value="Bact_2-comp_sensor_kinase"/>
</dbReference>
<evidence type="ECO:0000259" key="2">
    <source>
        <dbReference type="Pfam" id="PF06580"/>
    </source>
</evidence>
<dbReference type="InterPro" id="IPR010559">
    <property type="entry name" value="Sig_transdc_His_kin_internal"/>
</dbReference>
<dbReference type="Proteomes" id="UP001597526">
    <property type="component" value="Unassembled WGS sequence"/>
</dbReference>
<proteinExistence type="predicted"/>
<evidence type="ECO:0000313" key="3">
    <source>
        <dbReference type="EMBL" id="MFD2588831.1"/>
    </source>
</evidence>
<dbReference type="GO" id="GO:0004673">
    <property type="term" value="F:protein histidine kinase activity"/>
    <property type="evidence" value="ECO:0007669"/>
    <property type="project" value="UniProtKB-EC"/>
</dbReference>
<feature type="transmembrane region" description="Helical" evidence="1">
    <location>
        <begin position="86"/>
        <end position="104"/>
    </location>
</feature>
<dbReference type="InterPro" id="IPR036890">
    <property type="entry name" value="HATPase_C_sf"/>
</dbReference>
<dbReference type="PANTHER" id="PTHR34220:SF7">
    <property type="entry name" value="SENSOR HISTIDINE KINASE YPDA"/>
    <property type="match status" value="1"/>
</dbReference>
<dbReference type="Gene3D" id="3.30.565.10">
    <property type="entry name" value="Histidine kinase-like ATPase, C-terminal domain"/>
    <property type="match status" value="1"/>
</dbReference>
<dbReference type="EC" id="2.7.13.3" evidence="3"/>
<keyword evidence="3" id="KW-0808">Transferase</keyword>
<keyword evidence="1" id="KW-0472">Membrane</keyword>
<dbReference type="PANTHER" id="PTHR34220">
    <property type="entry name" value="SENSOR HISTIDINE KINASE YPDA"/>
    <property type="match status" value="1"/>
</dbReference>
<feature type="transmembrane region" description="Helical" evidence="1">
    <location>
        <begin position="124"/>
        <end position="146"/>
    </location>
</feature>